<reference evidence="3 4" key="1">
    <citation type="submission" date="2023-04" db="EMBL/GenBank/DDBJ databases">
        <title>Neorhizobium petrolearium OS53, complete genome.</title>
        <authorList>
            <person name="Yu T."/>
        </authorList>
    </citation>
    <scope>NUCLEOTIDE SEQUENCE [LARGE SCALE GENOMIC DNA]</scope>
    <source>
        <strain evidence="3 4">OS53</strain>
    </source>
</reference>
<feature type="compositionally biased region" description="Basic and acidic residues" evidence="1">
    <location>
        <begin position="541"/>
        <end position="562"/>
    </location>
</feature>
<evidence type="ECO:0000313" key="4">
    <source>
        <dbReference type="Proteomes" id="UP001227095"/>
    </source>
</evidence>
<keyword evidence="4" id="KW-1185">Reference proteome</keyword>
<organism evidence="3 4">
    <name type="scientific">Neorhizobium petrolearium</name>
    <dbReference type="NCBI Taxonomy" id="515361"/>
    <lineage>
        <taxon>Bacteria</taxon>
        <taxon>Pseudomonadati</taxon>
        <taxon>Pseudomonadota</taxon>
        <taxon>Alphaproteobacteria</taxon>
        <taxon>Hyphomicrobiales</taxon>
        <taxon>Rhizobiaceae</taxon>
        <taxon>Rhizobium/Agrobacterium group</taxon>
        <taxon>Neorhizobium</taxon>
    </lineage>
</organism>
<feature type="compositionally biased region" description="Polar residues" evidence="1">
    <location>
        <begin position="708"/>
        <end position="719"/>
    </location>
</feature>
<protein>
    <recommendedName>
        <fullName evidence="2">MobA/VirD2-like nuclease domain-containing protein</fullName>
    </recommendedName>
</protein>
<evidence type="ECO:0000256" key="1">
    <source>
        <dbReference type="SAM" id="MobiDB-lite"/>
    </source>
</evidence>
<proteinExistence type="predicted"/>
<feature type="region of interest" description="Disordered" evidence="1">
    <location>
        <begin position="41"/>
        <end position="62"/>
    </location>
</feature>
<dbReference type="EMBL" id="CP123000">
    <property type="protein sequence ID" value="WGI66288.1"/>
    <property type="molecule type" value="Genomic_DNA"/>
</dbReference>
<feature type="compositionally biased region" description="Basic and acidic residues" evidence="1">
    <location>
        <begin position="490"/>
        <end position="500"/>
    </location>
</feature>
<feature type="compositionally biased region" description="Basic and acidic residues" evidence="1">
    <location>
        <begin position="720"/>
        <end position="735"/>
    </location>
</feature>
<dbReference type="Proteomes" id="UP001227095">
    <property type="component" value="Chromosome"/>
</dbReference>
<feature type="compositionally biased region" description="Basic and acidic residues" evidence="1">
    <location>
        <begin position="697"/>
        <end position="707"/>
    </location>
</feature>
<gene>
    <name evidence="3" type="ORF">QEO92_14600</name>
</gene>
<accession>A0ABY8LVD3</accession>
<name>A0ABY8LVD3_9HYPH</name>
<dbReference type="Pfam" id="PF03432">
    <property type="entry name" value="Relaxase"/>
    <property type="match status" value="1"/>
</dbReference>
<feature type="region of interest" description="Disordered" evidence="1">
    <location>
        <begin position="670"/>
        <end position="735"/>
    </location>
</feature>
<sequence length="735" mass="82877">MQPIYHRLAEEWLGQRETLLPEISKRKELLEDDWRRRARASLAPQAPEQAGMNAGSHAGRLPHGRFDCSDERDMRQRFVSLASGAQPAVVKVAGFGGGIGARKLVDYVSRGGEVKIENERGETLTGGHAPNITVRDWEPLLSNRKASQDLGLFEIEVSWQASHRPPEDAGLQIARYAFKDRSFAFTVTQAPQSVRIEGLVVLLSPTEGRLTADRRASGAITGRLKETLSREAETVSVQFTGHGHGVRFGTKRLRDLVEKHPDQVHDERGRPVADVSAANELVRRRWRDNLGSSRPRDTLHLIISASSGTDAARFQDTVRAFLAEEFKGHRYIFAVHDPMRDPRPQREGGKRPHIHAHAVITTVSDYGDRLKTWVTDLRRWRLSLAENARANGINMEMTDRRETVTAPAYTNHHVRPVSYVGRTKHEGTSFSAQRRYDYKRLEVPHLAGGERSRDYRAMARRNWQALASQGYSETVQQFAKSTLFRFEVADRRSSNRRSESVRQLPLTSDRTAGAAQRLHSEANPSGEPQRGNRKAMASAAERSKQDLRDLERKLAEGNDRSVSEPIRGPRPPAPRHMPEQKKHAREAADQHYTGERSDTAAAAPESRSLAEVATSVFRAFGRLREAAIRSKHDEHDRAVLRSEIRQTMQERILKSAEIPGSGRIHDWSTIESHADRSSATQGAEAGRATAVPAWQLEQKRESGDRQLDVSTISELQNLRASRERDRDNDRDEYER</sequence>
<dbReference type="InterPro" id="IPR005094">
    <property type="entry name" value="Endonuclease_MobA/VirD2"/>
</dbReference>
<evidence type="ECO:0000259" key="2">
    <source>
        <dbReference type="Pfam" id="PF03432"/>
    </source>
</evidence>
<feature type="domain" description="MobA/VirD2-like nuclease" evidence="2">
    <location>
        <begin position="283"/>
        <end position="392"/>
    </location>
</feature>
<feature type="region of interest" description="Disordered" evidence="1">
    <location>
        <begin position="490"/>
        <end position="608"/>
    </location>
</feature>
<evidence type="ECO:0000313" key="3">
    <source>
        <dbReference type="EMBL" id="WGI66288.1"/>
    </source>
</evidence>
<feature type="compositionally biased region" description="Basic and acidic residues" evidence="1">
    <location>
        <begin position="576"/>
        <end position="598"/>
    </location>
</feature>
<dbReference type="RefSeq" id="WP_210057780.1">
    <property type="nucleotide sequence ID" value="NZ_CP123000.1"/>
</dbReference>